<organism evidence="1 2">
    <name type="scientific">Yoonia maricola</name>
    <dbReference type="NCBI Taxonomy" id="420999"/>
    <lineage>
        <taxon>Bacteria</taxon>
        <taxon>Pseudomonadati</taxon>
        <taxon>Pseudomonadota</taxon>
        <taxon>Alphaproteobacteria</taxon>
        <taxon>Rhodobacterales</taxon>
        <taxon>Paracoccaceae</taxon>
        <taxon>Yoonia</taxon>
    </lineage>
</organism>
<sequence>MYRFCTLYVRLTYAGFPKEKGPPRRRDGPFLIYGGGSVRITTLGHLQPRAALAAILPSCPDTLLQYLMMHWITSFQNVSPEVRFAQIWYISSKKIPDIVFRRSAAKDA</sequence>
<proteinExistence type="predicted"/>
<accession>A0A2M8W5G2</accession>
<evidence type="ECO:0000313" key="2">
    <source>
        <dbReference type="Proteomes" id="UP000228531"/>
    </source>
</evidence>
<dbReference type="AlphaFoldDB" id="A0A2M8W5G2"/>
<reference evidence="1 2" key="1">
    <citation type="submission" date="2017-11" db="EMBL/GenBank/DDBJ databases">
        <title>Genomic Encyclopedia of Archaeal and Bacterial Type Strains, Phase II (KMG-II): From Individual Species to Whole Genera.</title>
        <authorList>
            <person name="Goeker M."/>
        </authorList>
    </citation>
    <scope>NUCLEOTIDE SEQUENCE [LARGE SCALE GENOMIC DNA]</scope>
    <source>
        <strain evidence="1 2">DSM 29128</strain>
    </source>
</reference>
<protein>
    <submittedName>
        <fullName evidence="1">Uncharacterized protein</fullName>
    </submittedName>
</protein>
<comment type="caution">
    <text evidence="1">The sequence shown here is derived from an EMBL/GenBank/DDBJ whole genome shotgun (WGS) entry which is preliminary data.</text>
</comment>
<name>A0A2M8W5G2_9RHOB</name>
<keyword evidence="2" id="KW-1185">Reference proteome</keyword>
<gene>
    <name evidence="1" type="ORF">BC777_2514</name>
</gene>
<dbReference type="EMBL" id="PGTY01000002">
    <property type="protein sequence ID" value="PJI86156.1"/>
    <property type="molecule type" value="Genomic_DNA"/>
</dbReference>
<dbReference type="Proteomes" id="UP000228531">
    <property type="component" value="Unassembled WGS sequence"/>
</dbReference>
<evidence type="ECO:0000313" key="1">
    <source>
        <dbReference type="EMBL" id="PJI86156.1"/>
    </source>
</evidence>